<dbReference type="GO" id="GO:0003824">
    <property type="term" value="F:catalytic activity"/>
    <property type="evidence" value="ECO:0007669"/>
    <property type="project" value="UniProtKB-ARBA"/>
</dbReference>
<dbReference type="Gene3D" id="1.10.12.10">
    <property type="entry name" value="Lyase 2-enoyl-coa Hydratase, Chain A, domain 2"/>
    <property type="match status" value="1"/>
</dbReference>
<dbReference type="InterPro" id="IPR014748">
    <property type="entry name" value="Enoyl-CoA_hydra_C"/>
</dbReference>
<dbReference type="InterPro" id="IPR001753">
    <property type="entry name" value="Enoyl-CoA_hydra/iso"/>
</dbReference>
<dbReference type="EMBL" id="QEOP01000001">
    <property type="protein sequence ID" value="PVZ95729.1"/>
    <property type="molecule type" value="Genomic_DNA"/>
</dbReference>
<dbReference type="SUPFAM" id="SSF52096">
    <property type="entry name" value="ClpP/crotonase"/>
    <property type="match status" value="1"/>
</dbReference>
<dbReference type="Proteomes" id="UP000244893">
    <property type="component" value="Unassembled WGS sequence"/>
</dbReference>
<dbReference type="RefSeq" id="WP_116755464.1">
    <property type="nucleotide sequence ID" value="NZ_JBHUEX010000001.1"/>
</dbReference>
<proteinExistence type="inferred from homology"/>
<dbReference type="Gene3D" id="3.90.226.10">
    <property type="entry name" value="2-enoyl-CoA Hydratase, Chain A, domain 1"/>
    <property type="match status" value="1"/>
</dbReference>
<dbReference type="PANTHER" id="PTHR42964:SF1">
    <property type="entry name" value="POLYKETIDE BIOSYNTHESIS ENOYL-COA HYDRATASE PKSH-RELATED"/>
    <property type="match status" value="1"/>
</dbReference>
<reference evidence="2 3" key="1">
    <citation type="submission" date="2018-05" db="EMBL/GenBank/DDBJ databases">
        <title>Amnibacterium sp. M8JJ-5, whole genome shotgun sequence.</title>
        <authorList>
            <person name="Tuo L."/>
        </authorList>
    </citation>
    <scope>NUCLEOTIDE SEQUENCE [LARGE SCALE GENOMIC DNA]</scope>
    <source>
        <strain evidence="2 3">M8JJ-5</strain>
    </source>
</reference>
<evidence type="ECO:0000256" key="1">
    <source>
        <dbReference type="ARBA" id="ARBA00005254"/>
    </source>
</evidence>
<comment type="similarity">
    <text evidence="1">Belongs to the enoyl-CoA hydratase/isomerase family.</text>
</comment>
<name>A0A2V1HWV7_9MICO</name>
<evidence type="ECO:0000313" key="3">
    <source>
        <dbReference type="Proteomes" id="UP000244893"/>
    </source>
</evidence>
<dbReference type="InterPro" id="IPR029045">
    <property type="entry name" value="ClpP/crotonase-like_dom_sf"/>
</dbReference>
<protein>
    <submittedName>
        <fullName evidence="2">Enoyl-CoA hydratase</fullName>
    </submittedName>
</protein>
<accession>A0A2V1HWV7</accession>
<dbReference type="CDD" id="cd06558">
    <property type="entry name" value="crotonase-like"/>
    <property type="match status" value="1"/>
</dbReference>
<evidence type="ECO:0000313" key="2">
    <source>
        <dbReference type="EMBL" id="PVZ95729.1"/>
    </source>
</evidence>
<organism evidence="2 3">
    <name type="scientific">Amnibacterium flavum</name>
    <dbReference type="NCBI Taxonomy" id="2173173"/>
    <lineage>
        <taxon>Bacteria</taxon>
        <taxon>Bacillati</taxon>
        <taxon>Actinomycetota</taxon>
        <taxon>Actinomycetes</taxon>
        <taxon>Micrococcales</taxon>
        <taxon>Microbacteriaceae</taxon>
        <taxon>Amnibacterium</taxon>
    </lineage>
</organism>
<sequence>MEYTASVAQVQSQEILTITLTSPHNRNALTPELVEGIREGLAEARRNARVVVIAAEGPAFCAGLDLKEQDPERLRLALELLVGLLRDILDSPVPVIARVHGAARAGGLGILGAADFVVAADEVDFAFTEARLGLAPVVVSATVLRRLASRDAARLFLTGESITADEAARLGLVTHTAPRAELDSVVQAIADSLLRADPQGLRESKAILNVEAITALDRDAAALVAKSLALFRSPEARDAIARARRG</sequence>
<dbReference type="AlphaFoldDB" id="A0A2V1HWV7"/>
<dbReference type="OrthoDB" id="8452484at2"/>
<comment type="caution">
    <text evidence="2">The sequence shown here is derived from an EMBL/GenBank/DDBJ whole genome shotgun (WGS) entry which is preliminary data.</text>
</comment>
<dbReference type="PANTHER" id="PTHR42964">
    <property type="entry name" value="ENOYL-COA HYDRATASE"/>
    <property type="match status" value="1"/>
</dbReference>
<dbReference type="InterPro" id="IPR051683">
    <property type="entry name" value="Enoyl-CoA_Hydratase/Isomerase"/>
</dbReference>
<gene>
    <name evidence="2" type="ORF">DDQ50_04415</name>
</gene>
<keyword evidence="3" id="KW-1185">Reference proteome</keyword>
<dbReference type="Pfam" id="PF00378">
    <property type="entry name" value="ECH_1"/>
    <property type="match status" value="1"/>
</dbReference>